<reference evidence="2 3" key="1">
    <citation type="submission" date="2022-02" db="EMBL/GenBank/DDBJ databases">
        <authorList>
            <person name="Min J."/>
        </authorList>
    </citation>
    <scope>NUCLEOTIDE SEQUENCE [LARGE SCALE GENOMIC DNA]</scope>
    <source>
        <strain evidence="2 3">GR10-1</strain>
    </source>
</reference>
<protein>
    <recommendedName>
        <fullName evidence="4">CsbD family protein</fullName>
    </recommendedName>
</protein>
<dbReference type="Proteomes" id="UP001202248">
    <property type="component" value="Unassembled WGS sequence"/>
</dbReference>
<sequence length="86" mass="9892">MSEGDKFKGPWNEGTSTQLKEEWQYEEDPIQKVRDTNGLIDEQIEGSGRTDEEVETLNKALSSKRSKEVNEATQLEDMQWSYYTGA</sequence>
<evidence type="ECO:0000256" key="1">
    <source>
        <dbReference type="SAM" id="MobiDB-lite"/>
    </source>
</evidence>
<comment type="caution">
    <text evidence="2">The sequence shown here is derived from an EMBL/GenBank/DDBJ whole genome shotgun (WGS) entry which is preliminary data.</text>
</comment>
<evidence type="ECO:0000313" key="3">
    <source>
        <dbReference type="Proteomes" id="UP001202248"/>
    </source>
</evidence>
<accession>A0ABS9SKD1</accession>
<evidence type="ECO:0000313" key="2">
    <source>
        <dbReference type="EMBL" id="MCH5598838.1"/>
    </source>
</evidence>
<proteinExistence type="predicted"/>
<keyword evidence="3" id="KW-1185">Reference proteome</keyword>
<dbReference type="EMBL" id="JAKWBL010000002">
    <property type="protein sequence ID" value="MCH5598838.1"/>
    <property type="molecule type" value="Genomic_DNA"/>
</dbReference>
<dbReference type="RefSeq" id="WP_240830507.1">
    <property type="nucleotide sequence ID" value="NZ_JAKWBL010000002.1"/>
</dbReference>
<feature type="region of interest" description="Disordered" evidence="1">
    <location>
        <begin position="1"/>
        <end position="23"/>
    </location>
</feature>
<gene>
    <name evidence="2" type="ORF">MKP09_13450</name>
</gene>
<name>A0ABS9SKD1_9BACT</name>
<evidence type="ECO:0008006" key="4">
    <source>
        <dbReference type="Google" id="ProtNLM"/>
    </source>
</evidence>
<organism evidence="2 3">
    <name type="scientific">Niabella ginsengisoli</name>
    <dbReference type="NCBI Taxonomy" id="522298"/>
    <lineage>
        <taxon>Bacteria</taxon>
        <taxon>Pseudomonadati</taxon>
        <taxon>Bacteroidota</taxon>
        <taxon>Chitinophagia</taxon>
        <taxon>Chitinophagales</taxon>
        <taxon>Chitinophagaceae</taxon>
        <taxon>Niabella</taxon>
    </lineage>
</organism>